<dbReference type="GO" id="GO:0016787">
    <property type="term" value="F:hydrolase activity"/>
    <property type="evidence" value="ECO:0007669"/>
    <property type="project" value="UniProtKB-KW"/>
</dbReference>
<dbReference type="GO" id="GO:0005975">
    <property type="term" value="P:carbohydrate metabolic process"/>
    <property type="evidence" value="ECO:0007669"/>
    <property type="project" value="UniProtKB-ARBA"/>
</dbReference>
<dbReference type="EMBL" id="CP053073">
    <property type="protein sequence ID" value="QJR15250.1"/>
    <property type="molecule type" value="Genomic_DNA"/>
</dbReference>
<keyword evidence="5" id="KW-1185">Reference proteome</keyword>
<feature type="chain" id="PRO_5026855261" description="Gylcosyl hydrolase 115 C-terminal domain-containing protein" evidence="2">
    <location>
        <begin position="23"/>
        <end position="948"/>
    </location>
</feature>
<dbReference type="Pfam" id="PF15979">
    <property type="entry name" value="Glyco_hydro_115"/>
    <property type="match status" value="1"/>
</dbReference>
<evidence type="ECO:0000259" key="3">
    <source>
        <dbReference type="Pfam" id="PF17829"/>
    </source>
</evidence>
<feature type="signal peptide" evidence="2">
    <location>
        <begin position="1"/>
        <end position="22"/>
    </location>
</feature>
<protein>
    <recommendedName>
        <fullName evidence="3">Gylcosyl hydrolase 115 C-terminal domain-containing protein</fullName>
    </recommendedName>
</protein>
<dbReference type="AlphaFoldDB" id="A0A6M4H6U3"/>
<keyword evidence="2" id="KW-0732">Signal</keyword>
<name>A0A6M4H6U3_9PROT</name>
<evidence type="ECO:0000256" key="2">
    <source>
        <dbReference type="SAM" id="SignalP"/>
    </source>
</evidence>
<dbReference type="Gene3D" id="3.20.20.520">
    <property type="entry name" value="Glycosyl hydrolase family 115"/>
    <property type="match status" value="1"/>
</dbReference>
<sequence length="948" mass="106000">MSRWKSAFLSAALAVAPAPAFALGEEPFVAFEASAGAALLVDGDKVATLVTDSGEHEGVVRAAADLKADIERVTGAKPNHLRGVKAFGPHAIVIGTLGKSGFIDGLAQSGAIDVSAIRGQWEGFVIQAIKSPWSNEPILVIAGSDKRGTIFGIYTLSEQIGVSPWYWWADVPPAQHKRLYVPAATRVADKPVVQYRGIFLNDEEPALTGWAKEKYGGYNHKFYTKVFELILRLRGNYLWPAMWRSAFFDDDAQNGKLADEYGIVMATSHHEPMMRAHIEWHRHGNGPWDYTRNQDELRKFWRDGVSKTADYEKAITLGMRGDGDSPMESEANVALLEKIVADQRAIIANEYRTEPSKVLQVWALYKEVQEYYEKGMRVPDDVLLLWCDDNYGNNRRLPTPAERKRPGGAGIYYHFDYVGGPRSYKWLNVTPLPKIWEQMHLAWKYEANRLWIVNVGDLKPMEVPIEFFLTYAWNPSRWPADRLQEYLRLWAQREFGTAVAHDVADIVAKYAKYNGRRKPEALEPSTYSLLHYGEAERIVAEYNAIAERAEKIHALLPATHRDAFFQLVLYPARAGATVTELYVTAAMNRLHANQGRASANDLAARARELFALDAELERRYHQDIAGGKWNHMMSQTRMGYLYWNDPVRNVMPAVHDVRVSKAADMGVAVEGNEHAPPRWGQPRQALPVLDAYERRPRSLEVFNRGEEPFDYSVSASEPWITLSRRSGTVKRGERILVGARWDEIPPDAQPATVTVTGANGRRITVDVPVRAATSGASGFVETRGVVSIEAEHFSREIAPGGRKWLRIPDHGRTLSAMTTLPVESAPEGMALEYDVHLAKAGKVKVVTTFAPTQKFQPGEGLRFEVAIGDEPPQRVNMHADESRPYWSKTVLDGVAVFTTEHSVPRAGANVLRFRPLDPGIVLQKIVIDAGGLQPSYLGPPESPRITAR</sequence>
<dbReference type="InterPro" id="IPR029018">
    <property type="entry name" value="Hex-like_dom2"/>
</dbReference>
<dbReference type="SUPFAM" id="SSF55545">
    <property type="entry name" value="beta-N-acetylhexosaminidase-like domain"/>
    <property type="match status" value="1"/>
</dbReference>
<dbReference type="Pfam" id="PF17829">
    <property type="entry name" value="GH115_C"/>
    <property type="match status" value="1"/>
</dbReference>
<dbReference type="Gene3D" id="3.30.379.10">
    <property type="entry name" value="Chitobiase/beta-hexosaminidase domain 2-like"/>
    <property type="match status" value="1"/>
</dbReference>
<dbReference type="Proteomes" id="UP000503096">
    <property type="component" value="Chromosome"/>
</dbReference>
<dbReference type="InParanoid" id="A0A6M4H6U3"/>
<gene>
    <name evidence="4" type="ORF">DSM104440_02067</name>
</gene>
<dbReference type="PANTHER" id="PTHR37842">
    <property type="match status" value="1"/>
</dbReference>
<feature type="domain" description="Gylcosyl hydrolase 115 C-terminal" evidence="3">
    <location>
        <begin position="778"/>
        <end position="941"/>
    </location>
</feature>
<dbReference type="InterPro" id="IPR041437">
    <property type="entry name" value="GH115_C"/>
</dbReference>
<evidence type="ECO:0000313" key="5">
    <source>
        <dbReference type="Proteomes" id="UP000503096"/>
    </source>
</evidence>
<evidence type="ECO:0000256" key="1">
    <source>
        <dbReference type="ARBA" id="ARBA00022801"/>
    </source>
</evidence>
<reference evidence="4 5" key="1">
    <citation type="submission" date="2020-04" db="EMBL/GenBank/DDBJ databases">
        <title>Usitatibacter rugosus gen. nov., sp. nov. and Usitatibacter palustris sp. nov., novel members of Usitatibacteraceae fam. nov. within the order Nitrosomonadales isolated from soil.</title>
        <authorList>
            <person name="Huber K.J."/>
            <person name="Neumann-Schaal M."/>
            <person name="Geppert A."/>
            <person name="Luckner M."/>
            <person name="Wanner G."/>
            <person name="Overmann J."/>
        </authorList>
    </citation>
    <scope>NUCLEOTIDE SEQUENCE [LARGE SCALE GENOMIC DNA]</scope>
    <source>
        <strain evidence="4 5">Swamp67</strain>
    </source>
</reference>
<keyword evidence="1" id="KW-0378">Hydrolase</keyword>
<dbReference type="Gene3D" id="1.20.58.2150">
    <property type="match status" value="1"/>
</dbReference>
<dbReference type="RefSeq" id="WP_171162370.1">
    <property type="nucleotide sequence ID" value="NZ_CP053073.1"/>
</dbReference>
<dbReference type="PANTHER" id="PTHR37842:SF2">
    <property type="entry name" value="GYLCOSYL HYDROLASE 115 C-TERMINAL DOMAIN-CONTAINING PROTEIN"/>
    <property type="match status" value="1"/>
</dbReference>
<accession>A0A6M4H6U3</accession>
<dbReference type="InterPro" id="IPR042301">
    <property type="entry name" value="GH115_sf"/>
</dbReference>
<dbReference type="Gene3D" id="2.60.120.1620">
    <property type="match status" value="1"/>
</dbReference>
<proteinExistence type="predicted"/>
<dbReference type="InterPro" id="IPR031924">
    <property type="entry name" value="GH115"/>
</dbReference>
<evidence type="ECO:0000313" key="4">
    <source>
        <dbReference type="EMBL" id="QJR15250.1"/>
    </source>
</evidence>
<dbReference type="KEGG" id="upl:DSM104440_02067"/>
<organism evidence="4 5">
    <name type="scientific">Usitatibacter palustris</name>
    <dbReference type="NCBI Taxonomy" id="2732487"/>
    <lineage>
        <taxon>Bacteria</taxon>
        <taxon>Pseudomonadati</taxon>
        <taxon>Pseudomonadota</taxon>
        <taxon>Betaproteobacteria</taxon>
        <taxon>Nitrosomonadales</taxon>
        <taxon>Usitatibacteraceae</taxon>
        <taxon>Usitatibacter</taxon>
    </lineage>
</organism>